<feature type="domain" description="HIT" evidence="4">
    <location>
        <begin position="50"/>
        <end position="129"/>
    </location>
</feature>
<dbReference type="SUPFAM" id="SSF54197">
    <property type="entry name" value="HIT-like"/>
    <property type="match status" value="1"/>
</dbReference>
<dbReference type="PANTHER" id="PTHR46648:SF1">
    <property type="entry name" value="ADENOSINE 5'-MONOPHOSPHORAMIDASE HNT1"/>
    <property type="match status" value="1"/>
</dbReference>
<sequence length="161" mass="18462">MACVHTHEPDGYRCPFCLIQEGVHNDHNQPEDVVAVTGHAFVRVSPRWWPDNPGGVLVIPRAHHENLYDLPAEVGHGVWDLVQRVAVAMRDTYRCEGISTRQHNEPAGDQDVWHLHVHVFPRFTGDRLYEQHRRARFAPPEERRPYADRLAAALGLPRDFG</sequence>
<feature type="active site" description="Tele-AMP-histidine intermediate" evidence="1">
    <location>
        <position position="116"/>
    </location>
</feature>
<name>A0A1H4JEM0_9ACTN</name>
<dbReference type="InterPro" id="IPR011146">
    <property type="entry name" value="HIT-like"/>
</dbReference>
<gene>
    <name evidence="5" type="ORF">SAMN04489844_0098</name>
</gene>
<dbReference type="GO" id="GO:0003824">
    <property type="term" value="F:catalytic activity"/>
    <property type="evidence" value="ECO:0007669"/>
    <property type="project" value="InterPro"/>
</dbReference>
<organism evidence="5 6">
    <name type="scientific">Nocardioides exalbidus</name>
    <dbReference type="NCBI Taxonomy" id="402596"/>
    <lineage>
        <taxon>Bacteria</taxon>
        <taxon>Bacillati</taxon>
        <taxon>Actinomycetota</taxon>
        <taxon>Actinomycetes</taxon>
        <taxon>Propionibacteriales</taxon>
        <taxon>Nocardioidaceae</taxon>
        <taxon>Nocardioides</taxon>
    </lineage>
</organism>
<dbReference type="Proteomes" id="UP000198742">
    <property type="component" value="Unassembled WGS sequence"/>
</dbReference>
<dbReference type="PANTHER" id="PTHR46648">
    <property type="entry name" value="HIT FAMILY PROTEIN 1"/>
    <property type="match status" value="1"/>
</dbReference>
<evidence type="ECO:0000259" key="4">
    <source>
        <dbReference type="PROSITE" id="PS51084"/>
    </source>
</evidence>
<dbReference type="Gene3D" id="3.30.428.10">
    <property type="entry name" value="HIT-like"/>
    <property type="match status" value="1"/>
</dbReference>
<reference evidence="6" key="1">
    <citation type="submission" date="2016-10" db="EMBL/GenBank/DDBJ databases">
        <authorList>
            <person name="Varghese N."/>
            <person name="Submissions S."/>
        </authorList>
    </citation>
    <scope>NUCLEOTIDE SEQUENCE [LARGE SCALE GENOMIC DNA]</scope>
    <source>
        <strain evidence="6">DSM 22017</strain>
    </source>
</reference>
<feature type="short sequence motif" description="Histidine triad motif" evidence="2 3">
    <location>
        <begin position="114"/>
        <end position="118"/>
    </location>
</feature>
<dbReference type="PROSITE" id="PS51084">
    <property type="entry name" value="HIT_2"/>
    <property type="match status" value="1"/>
</dbReference>
<proteinExistence type="predicted"/>
<dbReference type="AlphaFoldDB" id="A0A1H4JEM0"/>
<dbReference type="InterPro" id="IPR001310">
    <property type="entry name" value="Histidine_triad_HIT"/>
</dbReference>
<evidence type="ECO:0000256" key="3">
    <source>
        <dbReference type="PROSITE-ProRule" id="PRU00464"/>
    </source>
</evidence>
<evidence type="ECO:0000256" key="2">
    <source>
        <dbReference type="PIRSR" id="PIRSR601310-3"/>
    </source>
</evidence>
<dbReference type="STRING" id="402596.SAMN04489844_0098"/>
<dbReference type="EMBL" id="FNRT01000002">
    <property type="protein sequence ID" value="SEB44535.1"/>
    <property type="molecule type" value="Genomic_DNA"/>
</dbReference>
<dbReference type="GO" id="GO:0009117">
    <property type="term" value="P:nucleotide metabolic process"/>
    <property type="evidence" value="ECO:0007669"/>
    <property type="project" value="TreeGrafter"/>
</dbReference>
<evidence type="ECO:0000256" key="1">
    <source>
        <dbReference type="PIRSR" id="PIRSR601310-1"/>
    </source>
</evidence>
<keyword evidence="6" id="KW-1185">Reference proteome</keyword>
<accession>A0A1H4JEM0</accession>
<protein>
    <submittedName>
        <fullName evidence="5">Histidine triad (HIT) family protein</fullName>
    </submittedName>
</protein>
<dbReference type="InterPro" id="IPR036265">
    <property type="entry name" value="HIT-like_sf"/>
</dbReference>
<evidence type="ECO:0000313" key="6">
    <source>
        <dbReference type="Proteomes" id="UP000198742"/>
    </source>
</evidence>
<evidence type="ECO:0000313" key="5">
    <source>
        <dbReference type="EMBL" id="SEB44535.1"/>
    </source>
</evidence>
<dbReference type="Pfam" id="PF01230">
    <property type="entry name" value="HIT"/>
    <property type="match status" value="1"/>
</dbReference>